<dbReference type="SUPFAM" id="SSF46689">
    <property type="entry name" value="Homeodomain-like"/>
    <property type="match status" value="1"/>
</dbReference>
<evidence type="ECO:0000256" key="1">
    <source>
        <dbReference type="ARBA" id="ARBA00023015"/>
    </source>
</evidence>
<evidence type="ECO:0000313" key="6">
    <source>
        <dbReference type="EMBL" id="ART71792.1"/>
    </source>
</evidence>
<keyword evidence="7" id="KW-1185">Reference proteome</keyword>
<evidence type="ECO:0000259" key="5">
    <source>
        <dbReference type="PROSITE" id="PS50977"/>
    </source>
</evidence>
<dbReference type="InterPro" id="IPR011075">
    <property type="entry name" value="TetR_C"/>
</dbReference>
<dbReference type="RefSeq" id="WP_087079157.1">
    <property type="nucleotide sequence ID" value="NZ_CP020809.1"/>
</dbReference>
<evidence type="ECO:0000313" key="7">
    <source>
        <dbReference type="Proteomes" id="UP000195331"/>
    </source>
</evidence>
<dbReference type="GO" id="GO:0003700">
    <property type="term" value="F:DNA-binding transcription factor activity"/>
    <property type="evidence" value="ECO:0007669"/>
    <property type="project" value="TreeGrafter"/>
</dbReference>
<sequence length="204" mass="22153">MSPQQRVEDGIADSTLHLLRTGGPRAVTVEAVAGHSGFAKTTIYRRHPNRRDMLTSALSRVASPTPLDAGTGAAEQLRWLIDHAIETVEYGIGLGGFAALLTEDDPEFTTVFRQILGQQRAKLTAVIETAKAEGSMRADFDTATLIDAIVGAYIAEHARTGLAEDGWRQRLFQLFWPVVRLTSESNQTAVVDKPVEAADHGHAH</sequence>
<dbReference type="KEGG" id="mdx:BTO20_27525"/>
<dbReference type="Pfam" id="PF00440">
    <property type="entry name" value="TetR_N"/>
    <property type="match status" value="1"/>
</dbReference>
<dbReference type="EMBL" id="CP020809">
    <property type="protein sequence ID" value="ART71792.1"/>
    <property type="molecule type" value="Genomic_DNA"/>
</dbReference>
<dbReference type="InterPro" id="IPR001647">
    <property type="entry name" value="HTH_TetR"/>
</dbReference>
<dbReference type="InterPro" id="IPR009057">
    <property type="entry name" value="Homeodomain-like_sf"/>
</dbReference>
<dbReference type="Proteomes" id="UP000195331">
    <property type="component" value="Chromosome"/>
</dbReference>
<dbReference type="InterPro" id="IPR050109">
    <property type="entry name" value="HTH-type_TetR-like_transc_reg"/>
</dbReference>
<organism evidence="6 7">
    <name type="scientific">Mycobacterium dioxanotrophicus</name>
    <dbReference type="NCBI Taxonomy" id="482462"/>
    <lineage>
        <taxon>Bacteria</taxon>
        <taxon>Bacillati</taxon>
        <taxon>Actinomycetota</taxon>
        <taxon>Actinomycetes</taxon>
        <taxon>Mycobacteriales</taxon>
        <taxon>Mycobacteriaceae</taxon>
        <taxon>Mycobacterium</taxon>
    </lineage>
</organism>
<evidence type="ECO:0000256" key="3">
    <source>
        <dbReference type="ARBA" id="ARBA00023163"/>
    </source>
</evidence>
<feature type="DNA-binding region" description="H-T-H motif" evidence="4">
    <location>
        <begin position="28"/>
        <end position="47"/>
    </location>
</feature>
<evidence type="ECO:0000256" key="2">
    <source>
        <dbReference type="ARBA" id="ARBA00023125"/>
    </source>
</evidence>
<dbReference type="AlphaFoldDB" id="A0A1Y0C9K6"/>
<keyword evidence="1" id="KW-0805">Transcription regulation</keyword>
<dbReference type="PANTHER" id="PTHR30055:SF234">
    <property type="entry name" value="HTH-TYPE TRANSCRIPTIONAL REGULATOR BETI"/>
    <property type="match status" value="1"/>
</dbReference>
<dbReference type="OrthoDB" id="9796019at2"/>
<keyword evidence="3" id="KW-0804">Transcription</keyword>
<name>A0A1Y0C9K6_9MYCO</name>
<dbReference type="Gene3D" id="1.10.357.10">
    <property type="entry name" value="Tetracycline Repressor, domain 2"/>
    <property type="match status" value="1"/>
</dbReference>
<reference evidence="6 7" key="1">
    <citation type="submission" date="2017-04" db="EMBL/GenBank/DDBJ databases">
        <title>Whole Genome Sequence of 1,4-Dioxane Degrading Bacterium Mycobacterium dioxanotrophicus PH-06.</title>
        <authorList>
            <person name="He Y."/>
        </authorList>
    </citation>
    <scope>NUCLEOTIDE SEQUENCE [LARGE SCALE GENOMIC DNA]</scope>
    <source>
        <strain evidence="6 7">PH-06</strain>
    </source>
</reference>
<protein>
    <recommendedName>
        <fullName evidence="5">HTH tetR-type domain-containing protein</fullName>
    </recommendedName>
</protein>
<proteinExistence type="predicted"/>
<gene>
    <name evidence="6" type="ORF">BTO20_27525</name>
</gene>
<accession>A0A1Y0C9K6</accession>
<dbReference type="InterPro" id="IPR036271">
    <property type="entry name" value="Tet_transcr_reg_TetR-rel_C_sf"/>
</dbReference>
<keyword evidence="2 4" id="KW-0238">DNA-binding</keyword>
<dbReference type="PANTHER" id="PTHR30055">
    <property type="entry name" value="HTH-TYPE TRANSCRIPTIONAL REGULATOR RUTR"/>
    <property type="match status" value="1"/>
</dbReference>
<dbReference type="Pfam" id="PF16859">
    <property type="entry name" value="TetR_C_11"/>
    <property type="match status" value="1"/>
</dbReference>
<evidence type="ECO:0000256" key="4">
    <source>
        <dbReference type="PROSITE-ProRule" id="PRU00335"/>
    </source>
</evidence>
<feature type="domain" description="HTH tetR-type" evidence="5">
    <location>
        <begin position="5"/>
        <end position="65"/>
    </location>
</feature>
<dbReference type="Gene3D" id="1.10.10.60">
    <property type="entry name" value="Homeodomain-like"/>
    <property type="match status" value="1"/>
</dbReference>
<dbReference type="GO" id="GO:0000976">
    <property type="term" value="F:transcription cis-regulatory region binding"/>
    <property type="evidence" value="ECO:0007669"/>
    <property type="project" value="TreeGrafter"/>
</dbReference>
<dbReference type="PROSITE" id="PS50977">
    <property type="entry name" value="HTH_TETR_2"/>
    <property type="match status" value="1"/>
</dbReference>
<dbReference type="SUPFAM" id="SSF48498">
    <property type="entry name" value="Tetracyclin repressor-like, C-terminal domain"/>
    <property type="match status" value="1"/>
</dbReference>